<dbReference type="EMBL" id="CP059567">
    <property type="protein sequence ID" value="QMT39825.1"/>
    <property type="molecule type" value="Genomic_DNA"/>
</dbReference>
<protein>
    <submittedName>
        <fullName evidence="1">Uncharacterized protein</fullName>
    </submittedName>
</protein>
<organism evidence="1 2">
    <name type="scientific">Neisseria shayeganii</name>
    <dbReference type="NCBI Taxonomy" id="607712"/>
    <lineage>
        <taxon>Bacteria</taxon>
        <taxon>Pseudomonadati</taxon>
        <taxon>Pseudomonadota</taxon>
        <taxon>Betaproteobacteria</taxon>
        <taxon>Neisseriales</taxon>
        <taxon>Neisseriaceae</taxon>
        <taxon>Neisseria</taxon>
    </lineage>
</organism>
<reference evidence="1 2" key="1">
    <citation type="submission" date="2020-07" db="EMBL/GenBank/DDBJ databases">
        <title>Genomic diversity of species in the Neisseriaceae family.</title>
        <authorList>
            <person name="Vincent A.T."/>
            <person name="Bernet E."/>
            <person name="Veyrier F.J."/>
        </authorList>
    </citation>
    <scope>NUCLEOTIDE SEQUENCE [LARGE SCALE GENOMIC DNA]</scope>
    <source>
        <strain evidence="1 2">DSM 22244</strain>
    </source>
</reference>
<proteinExistence type="predicted"/>
<accession>A0A7D7N2H5</accession>
<dbReference type="AlphaFoldDB" id="A0A7D7N2H5"/>
<dbReference type="RefSeq" id="WP_182121605.1">
    <property type="nucleotide sequence ID" value="NZ_CP059567.1"/>
</dbReference>
<name>A0A7D7N2H5_9NEIS</name>
<evidence type="ECO:0000313" key="1">
    <source>
        <dbReference type="EMBL" id="QMT39825.1"/>
    </source>
</evidence>
<evidence type="ECO:0000313" key="2">
    <source>
        <dbReference type="Proteomes" id="UP000514752"/>
    </source>
</evidence>
<gene>
    <name evidence="1" type="ORF">H3L94_08080</name>
</gene>
<sequence>MKSQSQISPIQRTASFSAIGSVLHNLINLAQPQIAQLAPTERESLREMVAEAIECTNTTQSAYCSLASEIEATQPKEHILKGVSEHMLFTTANTVEITRELIQLI</sequence>
<dbReference type="Proteomes" id="UP000514752">
    <property type="component" value="Chromosome"/>
</dbReference>
<dbReference type="KEGG" id="nsg:H3L94_08080"/>